<feature type="domain" description="N-acetyltransferase" evidence="4">
    <location>
        <begin position="6"/>
        <end position="175"/>
    </location>
</feature>
<dbReference type="OrthoDB" id="336415at2"/>
<evidence type="ECO:0000313" key="5">
    <source>
        <dbReference type="EMBL" id="KTC93170.1"/>
    </source>
</evidence>
<organism evidence="5 6">
    <name type="scientific">Legionella drozanskii LLAP-1</name>
    <dbReference type="NCBI Taxonomy" id="1212489"/>
    <lineage>
        <taxon>Bacteria</taxon>
        <taxon>Pseudomonadati</taxon>
        <taxon>Pseudomonadota</taxon>
        <taxon>Gammaproteobacteria</taxon>
        <taxon>Legionellales</taxon>
        <taxon>Legionellaceae</taxon>
        <taxon>Legionella</taxon>
    </lineage>
</organism>
<dbReference type="EMBL" id="LNXY01000003">
    <property type="protein sequence ID" value="KTC93170.1"/>
    <property type="molecule type" value="Genomic_DNA"/>
</dbReference>
<name>A0A0W0TC87_9GAMM</name>
<dbReference type="STRING" id="1212489.Ldro_0541"/>
<sequence>MKSNNIFIKVATAEDASGWANMLLKLDGEVEYTTFEAGERSSEINKYKDKIIEVEKDPKSIIFLAIDNQLKDNIVVGYLCIEAYKNKRKCHVATVGIGILKSHSMQGIANKFSEKFIKHVTESGLKRIEAHIAESNYKSINLAKRFGFTIEGIKSKAIRINSIYQDEYLMALEIDSYE</sequence>
<keyword evidence="6" id="KW-1185">Reference proteome</keyword>
<comment type="caution">
    <text evidence="5">The sequence shown here is derived from an EMBL/GenBank/DDBJ whole genome shotgun (WGS) entry which is preliminary data.</text>
</comment>
<protein>
    <submittedName>
        <fullName evidence="5">GNAT family acetyltransferase</fullName>
    </submittedName>
</protein>
<evidence type="ECO:0000256" key="2">
    <source>
        <dbReference type="ARBA" id="ARBA00023315"/>
    </source>
</evidence>
<dbReference type="PROSITE" id="PS51186">
    <property type="entry name" value="GNAT"/>
    <property type="match status" value="1"/>
</dbReference>
<dbReference type="SUPFAM" id="SSF55729">
    <property type="entry name" value="Acyl-CoA N-acyltransferases (Nat)"/>
    <property type="match status" value="1"/>
</dbReference>
<evidence type="ECO:0000256" key="3">
    <source>
        <dbReference type="ARBA" id="ARBA00038502"/>
    </source>
</evidence>
<dbReference type="Proteomes" id="UP000054736">
    <property type="component" value="Unassembled WGS sequence"/>
</dbReference>
<comment type="similarity">
    <text evidence="3">Belongs to the acetyltransferase family. RimJ subfamily.</text>
</comment>
<evidence type="ECO:0000256" key="1">
    <source>
        <dbReference type="ARBA" id="ARBA00022679"/>
    </source>
</evidence>
<dbReference type="GO" id="GO:0016747">
    <property type="term" value="F:acyltransferase activity, transferring groups other than amino-acyl groups"/>
    <property type="evidence" value="ECO:0007669"/>
    <property type="project" value="InterPro"/>
</dbReference>
<dbReference type="PANTHER" id="PTHR43792">
    <property type="entry name" value="GNAT FAMILY, PUTATIVE (AFU_ORTHOLOGUE AFUA_3G00765)-RELATED-RELATED"/>
    <property type="match status" value="1"/>
</dbReference>
<keyword evidence="2" id="KW-0012">Acyltransferase</keyword>
<evidence type="ECO:0000259" key="4">
    <source>
        <dbReference type="PROSITE" id="PS51186"/>
    </source>
</evidence>
<dbReference type="InterPro" id="IPR016181">
    <property type="entry name" value="Acyl_CoA_acyltransferase"/>
</dbReference>
<dbReference type="RefSeq" id="WP_058494889.1">
    <property type="nucleotide sequence ID" value="NZ_CAAAIU010000003.1"/>
</dbReference>
<reference evidence="5 6" key="1">
    <citation type="submission" date="2015-11" db="EMBL/GenBank/DDBJ databases">
        <title>Genomic analysis of 38 Legionella species identifies large and diverse effector repertoires.</title>
        <authorList>
            <person name="Burstein D."/>
            <person name="Amaro F."/>
            <person name="Zusman T."/>
            <person name="Lifshitz Z."/>
            <person name="Cohen O."/>
            <person name="Gilbert J.A."/>
            <person name="Pupko T."/>
            <person name="Shuman H.A."/>
            <person name="Segal G."/>
        </authorList>
    </citation>
    <scope>NUCLEOTIDE SEQUENCE [LARGE SCALE GENOMIC DNA]</scope>
    <source>
        <strain evidence="5 6">ATCC 700990</strain>
    </source>
</reference>
<dbReference type="Pfam" id="PF13420">
    <property type="entry name" value="Acetyltransf_4"/>
    <property type="match status" value="1"/>
</dbReference>
<evidence type="ECO:0000313" key="6">
    <source>
        <dbReference type="Proteomes" id="UP000054736"/>
    </source>
</evidence>
<dbReference type="PATRIC" id="fig|1212489.4.peg.562"/>
<dbReference type="AlphaFoldDB" id="A0A0W0TC87"/>
<dbReference type="PANTHER" id="PTHR43792:SF8">
    <property type="entry name" value="[RIBOSOMAL PROTEIN US5]-ALANINE N-ACETYLTRANSFERASE"/>
    <property type="match status" value="1"/>
</dbReference>
<dbReference type="Gene3D" id="3.40.630.30">
    <property type="match status" value="1"/>
</dbReference>
<dbReference type="InterPro" id="IPR000182">
    <property type="entry name" value="GNAT_dom"/>
</dbReference>
<keyword evidence="1 5" id="KW-0808">Transferase</keyword>
<proteinExistence type="inferred from homology"/>
<accession>A0A0W0TC87</accession>
<gene>
    <name evidence="5" type="ORF">Ldro_0541</name>
</gene>
<dbReference type="InterPro" id="IPR051531">
    <property type="entry name" value="N-acetyltransferase"/>
</dbReference>